<evidence type="ECO:0000313" key="2">
    <source>
        <dbReference type="Proteomes" id="UP000248484"/>
    </source>
</evidence>
<keyword evidence="3" id="KW-0812">Transmembrane</keyword>
<keyword evidence="2" id="KW-1185">Reference proteome</keyword>
<dbReference type="GeneID" id="102996738"/>
<sequence>MAVSRRGEILVRRTRPVDARGGGATAVRSRLPRGDARRPPTQIRTPAGPAGRQRAGRQEGDTPVWSGPRLRAQWDRLLERRESFLHGGILCCCIPVALRQPQTQASQAPEVGSWLLLFAALSPQPPAPPSL</sequence>
<reference evidence="3" key="1">
    <citation type="submission" date="2025-08" db="UniProtKB">
        <authorList>
            <consortium name="RefSeq"/>
        </authorList>
    </citation>
    <scope>IDENTIFICATION</scope>
    <source>
        <tissue evidence="3">Muscle</tissue>
    </source>
</reference>
<keyword evidence="3" id="KW-0472">Membrane</keyword>
<evidence type="ECO:0000256" key="1">
    <source>
        <dbReference type="SAM" id="MobiDB-lite"/>
    </source>
</evidence>
<organism evidence="2 3">
    <name type="scientific">Physeter macrocephalus</name>
    <name type="common">Sperm whale</name>
    <name type="synonym">Physeter catodon</name>
    <dbReference type="NCBI Taxonomy" id="9755"/>
    <lineage>
        <taxon>Eukaryota</taxon>
        <taxon>Metazoa</taxon>
        <taxon>Chordata</taxon>
        <taxon>Craniata</taxon>
        <taxon>Vertebrata</taxon>
        <taxon>Euteleostomi</taxon>
        <taxon>Mammalia</taxon>
        <taxon>Eutheria</taxon>
        <taxon>Laurasiatheria</taxon>
        <taxon>Artiodactyla</taxon>
        <taxon>Whippomorpha</taxon>
        <taxon>Cetacea</taxon>
        <taxon>Odontoceti</taxon>
        <taxon>Physeteridae</taxon>
        <taxon>Physeter</taxon>
    </lineage>
</organism>
<feature type="compositionally biased region" description="Basic and acidic residues" evidence="1">
    <location>
        <begin position="1"/>
        <end position="18"/>
    </location>
</feature>
<proteinExistence type="predicted"/>
<gene>
    <name evidence="3" type="primary">TMEM80</name>
</gene>
<feature type="region of interest" description="Disordered" evidence="1">
    <location>
        <begin position="1"/>
        <end position="67"/>
    </location>
</feature>
<name>A0A9W2W9K2_PHYMC</name>
<dbReference type="RefSeq" id="XP_054935954.1">
    <property type="nucleotide sequence ID" value="XM_055079979.1"/>
</dbReference>
<accession>A0A9W2W9K2</accession>
<protein>
    <submittedName>
        <fullName evidence="3">Transmembrane protein 80 isoform X9</fullName>
    </submittedName>
</protein>
<dbReference type="CTD" id="283232"/>
<dbReference type="AlphaFoldDB" id="A0A9W2W9K2"/>
<dbReference type="Proteomes" id="UP000248484">
    <property type="component" value="Chromosome 18"/>
</dbReference>
<evidence type="ECO:0000313" key="3">
    <source>
        <dbReference type="RefSeq" id="XP_054935954.1"/>
    </source>
</evidence>